<dbReference type="AlphaFoldDB" id="A0AAE0GGG5"/>
<evidence type="ECO:0000313" key="2">
    <source>
        <dbReference type="EMBL" id="KAK3277629.1"/>
    </source>
</evidence>
<feature type="region of interest" description="Disordered" evidence="1">
    <location>
        <begin position="1"/>
        <end position="39"/>
    </location>
</feature>
<sequence length="209" mass="23740">MPKEAKAAGSSATTKGDKELARRQKLPYCPYSESNPYPPRPATLESQMRQLYDLYGNKTFDSLNKKSSSSLEYVQLVLGPALAYLYDAVQFSDDTLELVEHQDTQHVSAQEIEQRVSQRLRWFCGRADLNQWLQEFDSSRQRAMLNTTSKQAAKGAAGGRFSRRERRVAGQKEPTLQERVLRRKGAWRAAGVNAEVLQWASRGAKINWL</sequence>
<dbReference type="Proteomes" id="UP001190700">
    <property type="component" value="Unassembled WGS sequence"/>
</dbReference>
<name>A0AAE0GGG5_9CHLO</name>
<gene>
    <name evidence="2" type="ORF">CYMTET_14375</name>
</gene>
<keyword evidence="3" id="KW-1185">Reference proteome</keyword>
<organism evidence="2 3">
    <name type="scientific">Cymbomonas tetramitiformis</name>
    <dbReference type="NCBI Taxonomy" id="36881"/>
    <lineage>
        <taxon>Eukaryota</taxon>
        <taxon>Viridiplantae</taxon>
        <taxon>Chlorophyta</taxon>
        <taxon>Pyramimonadophyceae</taxon>
        <taxon>Pyramimonadales</taxon>
        <taxon>Pyramimonadaceae</taxon>
        <taxon>Cymbomonas</taxon>
    </lineage>
</organism>
<protein>
    <submittedName>
        <fullName evidence="2">Uncharacterized protein</fullName>
    </submittedName>
</protein>
<dbReference type="EMBL" id="LGRX02006006">
    <property type="protein sequence ID" value="KAK3277629.1"/>
    <property type="molecule type" value="Genomic_DNA"/>
</dbReference>
<accession>A0AAE0GGG5</accession>
<comment type="caution">
    <text evidence="2">The sequence shown here is derived from an EMBL/GenBank/DDBJ whole genome shotgun (WGS) entry which is preliminary data.</text>
</comment>
<proteinExistence type="predicted"/>
<evidence type="ECO:0000256" key="1">
    <source>
        <dbReference type="SAM" id="MobiDB-lite"/>
    </source>
</evidence>
<feature type="region of interest" description="Disordered" evidence="1">
    <location>
        <begin position="151"/>
        <end position="173"/>
    </location>
</feature>
<evidence type="ECO:0000313" key="3">
    <source>
        <dbReference type="Proteomes" id="UP001190700"/>
    </source>
</evidence>
<reference evidence="2 3" key="1">
    <citation type="journal article" date="2015" name="Genome Biol. Evol.">
        <title>Comparative Genomics of a Bacterivorous Green Alga Reveals Evolutionary Causalities and Consequences of Phago-Mixotrophic Mode of Nutrition.</title>
        <authorList>
            <person name="Burns J.A."/>
            <person name="Paasch A."/>
            <person name="Narechania A."/>
            <person name="Kim E."/>
        </authorList>
    </citation>
    <scope>NUCLEOTIDE SEQUENCE [LARGE SCALE GENOMIC DNA]</scope>
    <source>
        <strain evidence="2 3">PLY_AMNH</strain>
    </source>
</reference>